<dbReference type="Proteomes" id="UP000247409">
    <property type="component" value="Unassembled WGS sequence"/>
</dbReference>
<evidence type="ECO:0000313" key="2">
    <source>
        <dbReference type="Proteomes" id="UP000247409"/>
    </source>
</evidence>
<keyword evidence="2" id="KW-1185">Reference proteome</keyword>
<gene>
    <name evidence="1" type="ORF">BWQ96_08417</name>
</gene>
<dbReference type="EMBL" id="NBIV01000189">
    <property type="protein sequence ID" value="PXF41857.1"/>
    <property type="molecule type" value="Genomic_DNA"/>
</dbReference>
<accession>A0A2V3IIE8</accession>
<dbReference type="AlphaFoldDB" id="A0A2V3IIE8"/>
<evidence type="ECO:0000313" key="1">
    <source>
        <dbReference type="EMBL" id="PXF41857.1"/>
    </source>
</evidence>
<protein>
    <submittedName>
        <fullName evidence="1">Uncharacterized protein</fullName>
    </submittedName>
</protein>
<name>A0A2V3IIE8_9FLOR</name>
<reference evidence="1 2" key="1">
    <citation type="journal article" date="2018" name="Mol. Biol. Evol.">
        <title>Analysis of the draft genome of the red seaweed Gracilariopsis chorda provides insights into genome size evolution in Rhodophyta.</title>
        <authorList>
            <person name="Lee J."/>
            <person name="Yang E.C."/>
            <person name="Graf L."/>
            <person name="Yang J.H."/>
            <person name="Qiu H."/>
            <person name="Zel Zion U."/>
            <person name="Chan C.X."/>
            <person name="Stephens T.G."/>
            <person name="Weber A.P.M."/>
            <person name="Boo G.H."/>
            <person name="Boo S.M."/>
            <person name="Kim K.M."/>
            <person name="Shin Y."/>
            <person name="Jung M."/>
            <person name="Lee S.J."/>
            <person name="Yim H.S."/>
            <person name="Lee J.H."/>
            <person name="Bhattacharya D."/>
            <person name="Yoon H.S."/>
        </authorList>
    </citation>
    <scope>NUCLEOTIDE SEQUENCE [LARGE SCALE GENOMIC DNA]</scope>
    <source>
        <strain evidence="1 2">SKKU-2015</strain>
        <tissue evidence="1">Whole body</tissue>
    </source>
</reference>
<proteinExistence type="predicted"/>
<sequence length="176" mass="19588">MQHQSKAIADAAFIRGELYMSAGQREECAEKEPANISGQSEEEVAQATLCLLQEVAELNATGVVETLEKDCLREIMAFEDCLPISESVTEDIALTEAFEVGLQEVKGFPRDEEQQPEEDCEDDIPGTVPCEMQNVLKPSLSRYRGALEVLSVELNALMGRDRWVRSEARQCCAVCW</sequence>
<comment type="caution">
    <text evidence="1">The sequence shown here is derived from an EMBL/GenBank/DDBJ whole genome shotgun (WGS) entry which is preliminary data.</text>
</comment>
<organism evidence="1 2">
    <name type="scientific">Gracilariopsis chorda</name>
    <dbReference type="NCBI Taxonomy" id="448386"/>
    <lineage>
        <taxon>Eukaryota</taxon>
        <taxon>Rhodophyta</taxon>
        <taxon>Florideophyceae</taxon>
        <taxon>Rhodymeniophycidae</taxon>
        <taxon>Gracilariales</taxon>
        <taxon>Gracilariaceae</taxon>
        <taxon>Gracilariopsis</taxon>
    </lineage>
</organism>